<accession>A0A5C6BHA9</accession>
<dbReference type="RefSeq" id="WP_146369039.1">
    <property type="nucleotide sequence ID" value="NZ_SJPP01000001.1"/>
</dbReference>
<organism evidence="1 2">
    <name type="scientific">Symmachiella macrocystis</name>
    <dbReference type="NCBI Taxonomy" id="2527985"/>
    <lineage>
        <taxon>Bacteria</taxon>
        <taxon>Pseudomonadati</taxon>
        <taxon>Planctomycetota</taxon>
        <taxon>Planctomycetia</taxon>
        <taxon>Planctomycetales</taxon>
        <taxon>Planctomycetaceae</taxon>
        <taxon>Symmachiella</taxon>
    </lineage>
</organism>
<reference evidence="1 2" key="1">
    <citation type="submission" date="2019-02" db="EMBL/GenBank/DDBJ databases">
        <title>Deep-cultivation of Planctomycetes and their phenomic and genomic characterization uncovers novel biology.</title>
        <authorList>
            <person name="Wiegand S."/>
            <person name="Jogler M."/>
            <person name="Boedeker C."/>
            <person name="Pinto D."/>
            <person name="Vollmers J."/>
            <person name="Rivas-Marin E."/>
            <person name="Kohn T."/>
            <person name="Peeters S.H."/>
            <person name="Heuer A."/>
            <person name="Rast P."/>
            <person name="Oberbeckmann S."/>
            <person name="Bunk B."/>
            <person name="Jeske O."/>
            <person name="Meyerdierks A."/>
            <person name="Storesund J.E."/>
            <person name="Kallscheuer N."/>
            <person name="Luecker S."/>
            <person name="Lage O.M."/>
            <person name="Pohl T."/>
            <person name="Merkel B.J."/>
            <person name="Hornburger P."/>
            <person name="Mueller R.-W."/>
            <person name="Bruemmer F."/>
            <person name="Labrenz M."/>
            <person name="Spormann A.M."/>
            <person name="Op Den Camp H."/>
            <person name="Overmann J."/>
            <person name="Amann R."/>
            <person name="Jetten M.S.M."/>
            <person name="Mascher T."/>
            <person name="Medema M.H."/>
            <person name="Devos D.P."/>
            <person name="Kaster A.-K."/>
            <person name="Ovreas L."/>
            <person name="Rohde M."/>
            <person name="Galperin M.Y."/>
            <person name="Jogler C."/>
        </authorList>
    </citation>
    <scope>NUCLEOTIDE SEQUENCE [LARGE SCALE GENOMIC DNA]</scope>
    <source>
        <strain evidence="1 2">CA54</strain>
    </source>
</reference>
<evidence type="ECO:0000313" key="2">
    <source>
        <dbReference type="Proteomes" id="UP000320735"/>
    </source>
</evidence>
<comment type="caution">
    <text evidence="1">The sequence shown here is derived from an EMBL/GenBank/DDBJ whole genome shotgun (WGS) entry which is preliminary data.</text>
</comment>
<dbReference type="AlphaFoldDB" id="A0A5C6BHA9"/>
<dbReference type="EMBL" id="SJPP01000001">
    <property type="protein sequence ID" value="TWU11428.1"/>
    <property type="molecule type" value="Genomic_DNA"/>
</dbReference>
<protein>
    <submittedName>
        <fullName evidence="1">Uncharacterized protein</fullName>
    </submittedName>
</protein>
<proteinExistence type="predicted"/>
<dbReference type="Proteomes" id="UP000320735">
    <property type="component" value="Unassembled WGS sequence"/>
</dbReference>
<evidence type="ECO:0000313" key="1">
    <source>
        <dbReference type="EMBL" id="TWU11428.1"/>
    </source>
</evidence>
<name>A0A5C6BHA9_9PLAN</name>
<sequence length="166" mass="17963">MGHSISAVVVAGEIDAKRAREFDVKTVPCLKGFTVIALEPAYVDAWAERLGIHDDVADVPLLNSCVVHHIVQSVAGSAPFAVIQTDYFGGVGLQAAAVYQGTAEIMAPATTEVIVPNKGPNEPINRALKILGVRRRFLSPLDHFATLGMCGYRDFDDLFEDYYGNQ</sequence>
<dbReference type="OrthoDB" id="4552017at2"/>
<gene>
    <name evidence="1" type="ORF">CA54_02350</name>
</gene>
<keyword evidence="2" id="KW-1185">Reference proteome</keyword>